<comment type="caution">
    <text evidence="7">The sequence shown here is derived from an EMBL/GenBank/DDBJ whole genome shotgun (WGS) entry which is preliminary data.</text>
</comment>
<accession>A0A371B249</accession>
<dbReference type="OrthoDB" id="8479685at2"/>
<keyword evidence="2 5" id="KW-0812">Transmembrane</keyword>
<dbReference type="GO" id="GO:0016020">
    <property type="term" value="C:membrane"/>
    <property type="evidence" value="ECO:0007669"/>
    <property type="project" value="UniProtKB-SubCell"/>
</dbReference>
<evidence type="ECO:0000313" key="7">
    <source>
        <dbReference type="EMBL" id="RDV01676.1"/>
    </source>
</evidence>
<gene>
    <name evidence="7" type="ORF">DXH95_15450</name>
</gene>
<feature type="transmembrane region" description="Helical" evidence="5">
    <location>
        <begin position="53"/>
        <end position="72"/>
    </location>
</feature>
<feature type="transmembrane region" description="Helical" evidence="5">
    <location>
        <begin position="229"/>
        <end position="244"/>
    </location>
</feature>
<comment type="subcellular location">
    <subcellularLocation>
        <location evidence="1">Membrane</location>
        <topology evidence="1">Multi-pass membrane protein</topology>
    </subcellularLocation>
</comment>
<dbReference type="EMBL" id="QRGP01000003">
    <property type="protein sequence ID" value="RDV01676.1"/>
    <property type="molecule type" value="Genomic_DNA"/>
</dbReference>
<dbReference type="PANTHER" id="PTHR37422">
    <property type="entry name" value="TEICHURONIC ACID BIOSYNTHESIS PROTEIN TUAE"/>
    <property type="match status" value="1"/>
</dbReference>
<dbReference type="InterPro" id="IPR007016">
    <property type="entry name" value="O-antigen_ligase-rel_domated"/>
</dbReference>
<evidence type="ECO:0000256" key="5">
    <source>
        <dbReference type="SAM" id="Phobius"/>
    </source>
</evidence>
<dbReference type="AlphaFoldDB" id="A0A371B249"/>
<reference evidence="8" key="1">
    <citation type="submission" date="2018-08" db="EMBL/GenBank/DDBJ databases">
        <authorList>
            <person name="Kim S.-J."/>
            <person name="Jung G.-Y."/>
        </authorList>
    </citation>
    <scope>NUCLEOTIDE SEQUENCE [LARGE SCALE GENOMIC DNA]</scope>
    <source>
        <strain evidence="8">GY_G</strain>
    </source>
</reference>
<feature type="transmembrane region" description="Helical" evidence="5">
    <location>
        <begin position="342"/>
        <end position="362"/>
    </location>
</feature>
<evidence type="ECO:0000256" key="4">
    <source>
        <dbReference type="ARBA" id="ARBA00023136"/>
    </source>
</evidence>
<name>A0A371B249_9SPHN</name>
<protein>
    <recommendedName>
        <fullName evidence="6">O-antigen ligase-related domain-containing protein</fullName>
    </recommendedName>
</protein>
<feature type="transmembrane region" description="Helical" evidence="5">
    <location>
        <begin position="16"/>
        <end position="33"/>
    </location>
</feature>
<feature type="transmembrane region" description="Helical" evidence="5">
    <location>
        <begin position="251"/>
        <end position="269"/>
    </location>
</feature>
<feature type="transmembrane region" description="Helical" evidence="5">
    <location>
        <begin position="206"/>
        <end position="223"/>
    </location>
</feature>
<evidence type="ECO:0000313" key="8">
    <source>
        <dbReference type="Proteomes" id="UP000263833"/>
    </source>
</evidence>
<dbReference type="Proteomes" id="UP000263833">
    <property type="component" value="Unassembled WGS sequence"/>
</dbReference>
<feature type="transmembrane region" description="Helical" evidence="5">
    <location>
        <begin position="140"/>
        <end position="162"/>
    </location>
</feature>
<sequence>MSTSQNGAHAGWHQKSALFAIGLLPLLMAIMPWDLAGSLTPFSAAVRGFSFQVSFFHIVCLTIALAAGLSIFSEWRTLPKLSRMAIYGLLGISIWTCLAVAPDKARAIIGILQIALLILFFLAFRYMVRLWGSRFVSANWSALGIGVLLYLGLWAATLAYRWPPVDDWAGVAVPGMANVRSVGFLSLAAFCSGAALAVNSQSRSHVVLAFILLTVGAWGSALWTGSRGAAVAMTVVAMVVIALAKGSRLRISGLIFGSLVAAILLVYPIPYGSPDYGLGNFFWGSQSNDPDSFSSGRTTIWKATFEMAKVHPIFGLGLDQFQFNGPEISRGVKQPHNWPLQILFSSGLAGVLLVPIALIPLVNWKTSVLLDRKNLPSILCLTGMLVFAGYDAPGYYLYPLTLVAIALASVSPPPARDRSG</sequence>
<organism evidence="7 8">
    <name type="scientific">Sphingorhabdus pulchriflava</name>
    <dbReference type="NCBI Taxonomy" id="2292257"/>
    <lineage>
        <taxon>Bacteria</taxon>
        <taxon>Pseudomonadati</taxon>
        <taxon>Pseudomonadota</taxon>
        <taxon>Alphaproteobacteria</taxon>
        <taxon>Sphingomonadales</taxon>
        <taxon>Sphingomonadaceae</taxon>
        <taxon>Sphingorhabdus</taxon>
    </lineage>
</organism>
<dbReference type="Pfam" id="PF04932">
    <property type="entry name" value="Wzy_C"/>
    <property type="match status" value="1"/>
</dbReference>
<feature type="transmembrane region" description="Helical" evidence="5">
    <location>
        <begin position="182"/>
        <end position="199"/>
    </location>
</feature>
<keyword evidence="4 5" id="KW-0472">Membrane</keyword>
<feature type="domain" description="O-antigen ligase-related" evidence="6">
    <location>
        <begin position="214"/>
        <end position="353"/>
    </location>
</feature>
<feature type="transmembrane region" description="Helical" evidence="5">
    <location>
        <begin position="374"/>
        <end position="390"/>
    </location>
</feature>
<dbReference type="InterPro" id="IPR051533">
    <property type="entry name" value="WaaL-like"/>
</dbReference>
<keyword evidence="8" id="KW-1185">Reference proteome</keyword>
<keyword evidence="3 5" id="KW-1133">Transmembrane helix</keyword>
<evidence type="ECO:0000259" key="6">
    <source>
        <dbReference type="Pfam" id="PF04932"/>
    </source>
</evidence>
<evidence type="ECO:0000256" key="3">
    <source>
        <dbReference type="ARBA" id="ARBA00022989"/>
    </source>
</evidence>
<dbReference type="PANTHER" id="PTHR37422:SF13">
    <property type="entry name" value="LIPOPOLYSACCHARIDE BIOSYNTHESIS PROTEIN PA4999-RELATED"/>
    <property type="match status" value="1"/>
</dbReference>
<proteinExistence type="predicted"/>
<evidence type="ECO:0000256" key="1">
    <source>
        <dbReference type="ARBA" id="ARBA00004141"/>
    </source>
</evidence>
<feature type="transmembrane region" description="Helical" evidence="5">
    <location>
        <begin position="84"/>
        <end position="101"/>
    </location>
</feature>
<evidence type="ECO:0000256" key="2">
    <source>
        <dbReference type="ARBA" id="ARBA00022692"/>
    </source>
</evidence>
<feature type="transmembrane region" description="Helical" evidence="5">
    <location>
        <begin position="107"/>
        <end position="128"/>
    </location>
</feature>